<dbReference type="PANTHER" id="PTHR11271">
    <property type="entry name" value="GUANINE DEAMINASE"/>
    <property type="match status" value="1"/>
</dbReference>
<evidence type="ECO:0000256" key="1">
    <source>
        <dbReference type="ARBA" id="ARBA00001947"/>
    </source>
</evidence>
<sequence length="451" mass="48371">MRKLHAKSALLPEGWAKDVLISLDADGRIASVTANQAPGADADTVAILLPALSNLHSHAFQRALAGLTEKRGAGDDDFWSWREAMYAFLPKLGPDEVEAIAAMLYAELAESGFASVAEFHYLHHQPDGTPFADLAEMAGRIVAAAQSTGLGLTLLPVAYARSGFGGAAVHDGQKRFANTPDRLLALREAARPHLTRVDDGLGLAPHSLRAVTPEDLAVLLEAATDGPIHIHIAEQIKEVDDCLAWSGQRPVEWLLENAEIDGRWCLIHATHMTSEETRRLAASGAVAGLCPTTEADLGDGIFPGSAYMSSGGVWGVGTDSHVRTDAAEELRLLEWSQRLSHRKRTVLAEAGQSNGTALLRQALAGGAQAMGRTSGRIAKGYWADLVSLDQGHTVLCGKTGDQILDSWIFSGDRTCVQHVWSAGRAIVRDGRHKDREAIANTFGRTMKKLLI</sequence>
<evidence type="ECO:0000313" key="8">
    <source>
        <dbReference type="Proteomes" id="UP001354971"/>
    </source>
</evidence>
<dbReference type="GO" id="GO:0050416">
    <property type="term" value="F:formimidoylglutamate deiminase activity"/>
    <property type="evidence" value="ECO:0007669"/>
    <property type="project" value="UniProtKB-EC"/>
</dbReference>
<evidence type="ECO:0000313" key="7">
    <source>
        <dbReference type="EMBL" id="MEE2525082.1"/>
    </source>
</evidence>
<reference evidence="7 8" key="1">
    <citation type="submission" date="2024-01" db="EMBL/GenBank/DDBJ databases">
        <title>Hyphobacterium bacterium isolated from marine sediment.</title>
        <authorList>
            <person name="Zhao S."/>
        </authorList>
    </citation>
    <scope>NUCLEOTIDE SEQUENCE [LARGE SCALE GENOMIC DNA]</scope>
    <source>
        <strain evidence="8">HN65</strain>
    </source>
</reference>
<proteinExistence type="predicted"/>
<dbReference type="NCBIfam" id="NF006684">
    <property type="entry name" value="PRK09229.1-5"/>
    <property type="match status" value="1"/>
</dbReference>
<keyword evidence="2" id="KW-0479">Metal-binding</keyword>
<dbReference type="InterPro" id="IPR055156">
    <property type="entry name" value="HutF-like_N"/>
</dbReference>
<dbReference type="NCBIfam" id="TIGR02022">
    <property type="entry name" value="hutF"/>
    <property type="match status" value="1"/>
</dbReference>
<dbReference type="Proteomes" id="UP001354971">
    <property type="component" value="Unassembled WGS sequence"/>
</dbReference>
<keyword evidence="3 7" id="KW-0378">Hydrolase</keyword>
<dbReference type="Pfam" id="PF01979">
    <property type="entry name" value="Amidohydro_1"/>
    <property type="match status" value="1"/>
</dbReference>
<feature type="domain" description="Amidohydrolase-related" evidence="5">
    <location>
        <begin position="47"/>
        <end position="425"/>
    </location>
</feature>
<dbReference type="CDD" id="cd01313">
    <property type="entry name" value="Met_dep_hydrolase_E"/>
    <property type="match status" value="1"/>
</dbReference>
<dbReference type="EMBL" id="JAZDRP010000001">
    <property type="protein sequence ID" value="MEE2525082.1"/>
    <property type="molecule type" value="Genomic_DNA"/>
</dbReference>
<feature type="domain" description="Formimidoylglutamate deiminase N-terminal" evidence="6">
    <location>
        <begin position="1"/>
        <end position="41"/>
    </location>
</feature>
<dbReference type="InterPro" id="IPR032466">
    <property type="entry name" value="Metal_Hydrolase"/>
</dbReference>
<keyword evidence="4" id="KW-0862">Zinc</keyword>
<dbReference type="EC" id="3.5.3.13" evidence="7"/>
<evidence type="ECO:0000256" key="4">
    <source>
        <dbReference type="ARBA" id="ARBA00022833"/>
    </source>
</evidence>
<organism evidence="7 8">
    <name type="scientific">Hyphobacterium lacteum</name>
    <dbReference type="NCBI Taxonomy" id="3116575"/>
    <lineage>
        <taxon>Bacteria</taxon>
        <taxon>Pseudomonadati</taxon>
        <taxon>Pseudomonadota</taxon>
        <taxon>Alphaproteobacteria</taxon>
        <taxon>Maricaulales</taxon>
        <taxon>Maricaulaceae</taxon>
        <taxon>Hyphobacterium</taxon>
    </lineage>
</organism>
<dbReference type="NCBIfam" id="NF006681">
    <property type="entry name" value="PRK09229.1-2"/>
    <property type="match status" value="1"/>
</dbReference>
<dbReference type="InterPro" id="IPR006680">
    <property type="entry name" value="Amidohydro-rel"/>
</dbReference>
<protein>
    <submittedName>
        <fullName evidence="7">Formimidoylglutamate deiminase</fullName>
        <ecNumber evidence="7">3.5.3.13</ecNumber>
    </submittedName>
</protein>
<dbReference type="Pfam" id="PF22429">
    <property type="entry name" value="HutF_N"/>
    <property type="match status" value="1"/>
</dbReference>
<dbReference type="Gene3D" id="3.20.20.140">
    <property type="entry name" value="Metal-dependent hydrolases"/>
    <property type="match status" value="1"/>
</dbReference>
<gene>
    <name evidence="7" type="ORF">V0U79_01800</name>
</gene>
<comment type="caution">
    <text evidence="7">The sequence shown here is derived from an EMBL/GenBank/DDBJ whole genome shotgun (WGS) entry which is preliminary data.</text>
</comment>
<evidence type="ECO:0000259" key="6">
    <source>
        <dbReference type="Pfam" id="PF22429"/>
    </source>
</evidence>
<dbReference type="InterPro" id="IPR010252">
    <property type="entry name" value="HutF"/>
</dbReference>
<dbReference type="PANTHER" id="PTHR11271:SF48">
    <property type="entry name" value="AMIDOHYDROLASE-RELATED DOMAIN-CONTAINING PROTEIN"/>
    <property type="match status" value="1"/>
</dbReference>
<dbReference type="InterPro" id="IPR051607">
    <property type="entry name" value="Metallo-dep_hydrolases"/>
</dbReference>
<accession>A0ABU7LMD1</accession>
<keyword evidence="8" id="KW-1185">Reference proteome</keyword>
<evidence type="ECO:0000259" key="5">
    <source>
        <dbReference type="Pfam" id="PF01979"/>
    </source>
</evidence>
<dbReference type="RefSeq" id="WP_330197745.1">
    <property type="nucleotide sequence ID" value="NZ_JAZDRP010000001.1"/>
</dbReference>
<dbReference type="InterPro" id="IPR011059">
    <property type="entry name" value="Metal-dep_hydrolase_composite"/>
</dbReference>
<evidence type="ECO:0000256" key="2">
    <source>
        <dbReference type="ARBA" id="ARBA00022723"/>
    </source>
</evidence>
<evidence type="ECO:0000256" key="3">
    <source>
        <dbReference type="ARBA" id="ARBA00022801"/>
    </source>
</evidence>
<dbReference type="Gene3D" id="2.30.40.10">
    <property type="entry name" value="Urease, subunit C, domain 1"/>
    <property type="match status" value="1"/>
</dbReference>
<comment type="cofactor">
    <cofactor evidence="1">
        <name>Zn(2+)</name>
        <dbReference type="ChEBI" id="CHEBI:29105"/>
    </cofactor>
</comment>
<name>A0ABU7LMD1_9PROT</name>
<dbReference type="SUPFAM" id="SSF51556">
    <property type="entry name" value="Metallo-dependent hydrolases"/>
    <property type="match status" value="1"/>
</dbReference>
<dbReference type="SUPFAM" id="SSF51338">
    <property type="entry name" value="Composite domain of metallo-dependent hydrolases"/>
    <property type="match status" value="1"/>
</dbReference>